<comment type="caution">
    <text evidence="1">The sequence shown here is derived from an EMBL/GenBank/DDBJ whole genome shotgun (WGS) entry which is preliminary data.</text>
</comment>
<organism evidence="1">
    <name type="scientific">marine sediment metagenome</name>
    <dbReference type="NCBI Taxonomy" id="412755"/>
    <lineage>
        <taxon>unclassified sequences</taxon>
        <taxon>metagenomes</taxon>
        <taxon>ecological metagenomes</taxon>
    </lineage>
</organism>
<proteinExistence type="predicted"/>
<evidence type="ECO:0000313" key="1">
    <source>
        <dbReference type="EMBL" id="GAG80350.1"/>
    </source>
</evidence>
<dbReference type="AlphaFoldDB" id="X1ACZ0"/>
<protein>
    <submittedName>
        <fullName evidence="1">Uncharacterized protein</fullName>
    </submittedName>
</protein>
<reference evidence="1" key="1">
    <citation type="journal article" date="2014" name="Front. Microbiol.">
        <title>High frequency of phylogenetically diverse reductive dehalogenase-homologous genes in deep subseafloor sedimentary metagenomes.</title>
        <authorList>
            <person name="Kawai M."/>
            <person name="Futagami T."/>
            <person name="Toyoda A."/>
            <person name="Takaki Y."/>
            <person name="Nishi S."/>
            <person name="Hori S."/>
            <person name="Arai W."/>
            <person name="Tsubouchi T."/>
            <person name="Morono Y."/>
            <person name="Uchiyama I."/>
            <person name="Ito T."/>
            <person name="Fujiyama A."/>
            <person name="Inagaki F."/>
            <person name="Takami H."/>
        </authorList>
    </citation>
    <scope>NUCLEOTIDE SEQUENCE</scope>
    <source>
        <strain evidence="1">Expedition CK06-06</strain>
    </source>
</reference>
<name>X1ACZ0_9ZZZZ</name>
<dbReference type="EMBL" id="BART01016332">
    <property type="protein sequence ID" value="GAG80350.1"/>
    <property type="molecule type" value="Genomic_DNA"/>
</dbReference>
<accession>X1ACZ0</accession>
<sequence length="115" mass="13253">MKPSSTRTKEHLNKQGIKSGLVERYNAHTMQKNDLFGIIDIIAIYPTGICGIQACGQDFAKHDRKILISDEAHDWLVVGGELELWGWRKLKLKRGGKAMRWTPKIKRYTVEDFKQ</sequence>
<gene>
    <name evidence="1" type="ORF">S01H4_31439</name>
</gene>